<dbReference type="Proteomes" id="UP000008080">
    <property type="component" value="Chromosome"/>
</dbReference>
<gene>
    <name evidence="2" type="ordered locus">Bd1458</name>
</gene>
<reference evidence="2 3" key="1">
    <citation type="journal article" date="2004" name="Science">
        <title>A predator unmasked: life cycle of Bdellovibrio bacteriovorus from a genomic perspective.</title>
        <authorList>
            <person name="Rendulic S."/>
            <person name="Jagtap P."/>
            <person name="Rosinus A."/>
            <person name="Eppinger M."/>
            <person name="Baar C."/>
            <person name="Lanz C."/>
            <person name="Keller H."/>
            <person name="Lambert C."/>
            <person name="Evans K.J."/>
            <person name="Goesmann A."/>
            <person name="Meyer F."/>
            <person name="Sockett R.E."/>
            <person name="Schuster S.C."/>
        </authorList>
    </citation>
    <scope>NUCLEOTIDE SEQUENCE [LARGE SCALE GENOMIC DNA]</scope>
    <source>
        <strain evidence="3">ATCC 15356 / DSM 50701 / NCIMB 9529 / HD100</strain>
    </source>
</reference>
<accession>Q6MN08</accession>
<feature type="transmembrane region" description="Helical" evidence="1">
    <location>
        <begin position="67"/>
        <end position="85"/>
    </location>
</feature>
<evidence type="ECO:0000313" key="3">
    <source>
        <dbReference type="Proteomes" id="UP000008080"/>
    </source>
</evidence>
<keyword evidence="1" id="KW-0812">Transmembrane</keyword>
<name>Q6MN08_BDEBA</name>
<evidence type="ECO:0008006" key="4">
    <source>
        <dbReference type="Google" id="ProtNLM"/>
    </source>
</evidence>
<feature type="transmembrane region" description="Helical" evidence="1">
    <location>
        <begin position="105"/>
        <end position="124"/>
    </location>
</feature>
<keyword evidence="3" id="KW-1185">Reference proteome</keyword>
<dbReference type="AlphaFoldDB" id="Q6MN08"/>
<evidence type="ECO:0000256" key="1">
    <source>
        <dbReference type="SAM" id="Phobius"/>
    </source>
</evidence>
<dbReference type="KEGG" id="bba:Bd1458"/>
<protein>
    <recommendedName>
        <fullName evidence="4">Potassium channel domain-containing protein</fullName>
    </recommendedName>
</protein>
<sequence>MFHAVDRSVRVGRMLNIVELLKDLAGYCVASQGIDAVISAKRDVIELYMVFKWLTLIMMWVFGLNGFWSSAVVAYLIAQNVFTYFDHHVWSVRGNLDEDRIKMRFVMVLQAVVFNVVCFSYLFANQFNGDFNWGSFSSSNPLIPLSFSFMNTLSGGSSVATPTTAAGVVLLGLQVFTTFVFLTVILTKATTKEGV</sequence>
<evidence type="ECO:0000313" key="2">
    <source>
        <dbReference type="EMBL" id="CAE79344.1"/>
    </source>
</evidence>
<keyword evidence="1" id="KW-0472">Membrane</keyword>
<keyword evidence="1" id="KW-1133">Transmembrane helix</keyword>
<organism evidence="2 3">
    <name type="scientific">Bdellovibrio bacteriovorus (strain ATCC 15356 / DSM 50701 / NCIMB 9529 / HD100)</name>
    <dbReference type="NCBI Taxonomy" id="264462"/>
    <lineage>
        <taxon>Bacteria</taxon>
        <taxon>Pseudomonadati</taxon>
        <taxon>Bdellovibrionota</taxon>
        <taxon>Bdellovibrionia</taxon>
        <taxon>Bdellovibrionales</taxon>
        <taxon>Pseudobdellovibrionaceae</taxon>
        <taxon>Bdellovibrio</taxon>
    </lineage>
</organism>
<dbReference type="EMBL" id="BX842649">
    <property type="protein sequence ID" value="CAE79344.1"/>
    <property type="molecule type" value="Genomic_DNA"/>
</dbReference>
<dbReference type="HOGENOM" id="CLU_1393950_0_0_7"/>
<proteinExistence type="predicted"/>
<feature type="transmembrane region" description="Helical" evidence="1">
    <location>
        <begin position="165"/>
        <end position="186"/>
    </location>
</feature>